<dbReference type="EMBL" id="JABBGA010000012">
    <property type="protein sequence ID" value="NML27103.1"/>
    <property type="molecule type" value="Genomic_DNA"/>
</dbReference>
<evidence type="ECO:0000313" key="5">
    <source>
        <dbReference type="Proteomes" id="UP000580043"/>
    </source>
</evidence>
<dbReference type="InterPro" id="IPR000160">
    <property type="entry name" value="GGDEF_dom"/>
</dbReference>
<proteinExistence type="predicted"/>
<dbReference type="CDD" id="cd01949">
    <property type="entry name" value="GGDEF"/>
    <property type="match status" value="1"/>
</dbReference>
<evidence type="ECO:0000259" key="1">
    <source>
        <dbReference type="PROSITE" id="PS50113"/>
    </source>
</evidence>
<dbReference type="Pfam" id="PF00563">
    <property type="entry name" value="EAL"/>
    <property type="match status" value="1"/>
</dbReference>
<dbReference type="InterPro" id="IPR035919">
    <property type="entry name" value="EAL_sf"/>
</dbReference>
<dbReference type="InterPro" id="IPR052155">
    <property type="entry name" value="Biofilm_reg_signaling"/>
</dbReference>
<dbReference type="InterPro" id="IPR043128">
    <property type="entry name" value="Rev_trsase/Diguanyl_cyclase"/>
</dbReference>
<dbReference type="CDD" id="cd01948">
    <property type="entry name" value="EAL"/>
    <property type="match status" value="1"/>
</dbReference>
<feature type="domain" description="PAC" evidence="1">
    <location>
        <begin position="11"/>
        <end position="63"/>
    </location>
</feature>
<dbReference type="InterPro" id="IPR000700">
    <property type="entry name" value="PAS-assoc_C"/>
</dbReference>
<accession>A0A848G9P2</accession>
<dbReference type="PROSITE" id="PS50883">
    <property type="entry name" value="EAL"/>
    <property type="match status" value="1"/>
</dbReference>
<dbReference type="Proteomes" id="UP000580043">
    <property type="component" value="Unassembled WGS sequence"/>
</dbReference>
<keyword evidence="5" id="KW-1185">Reference proteome</keyword>
<name>A0A848G9P2_9RHOO</name>
<gene>
    <name evidence="4" type="ORF">HHL15_15220</name>
</gene>
<dbReference type="PROSITE" id="PS50113">
    <property type="entry name" value="PAC"/>
    <property type="match status" value="1"/>
</dbReference>
<dbReference type="Gene3D" id="3.30.70.270">
    <property type="match status" value="1"/>
</dbReference>
<dbReference type="Pfam" id="PF00990">
    <property type="entry name" value="GGDEF"/>
    <property type="match status" value="1"/>
</dbReference>
<dbReference type="FunFam" id="3.20.20.450:FF:000001">
    <property type="entry name" value="Cyclic di-GMP phosphodiesterase yahA"/>
    <property type="match status" value="1"/>
</dbReference>
<comment type="caution">
    <text evidence="4">The sequence shown here is derived from an EMBL/GenBank/DDBJ whole genome shotgun (WGS) entry which is preliminary data.</text>
</comment>
<dbReference type="PROSITE" id="PS50887">
    <property type="entry name" value="GGDEF"/>
    <property type="match status" value="1"/>
</dbReference>
<dbReference type="Gene3D" id="3.20.20.450">
    <property type="entry name" value="EAL domain"/>
    <property type="match status" value="1"/>
</dbReference>
<dbReference type="PANTHER" id="PTHR44757:SF2">
    <property type="entry name" value="BIOFILM ARCHITECTURE MAINTENANCE PROTEIN MBAA"/>
    <property type="match status" value="1"/>
</dbReference>
<dbReference type="InterPro" id="IPR001633">
    <property type="entry name" value="EAL_dom"/>
</dbReference>
<evidence type="ECO:0000313" key="4">
    <source>
        <dbReference type="EMBL" id="NML27103.1"/>
    </source>
</evidence>
<sequence length="503" mass="55394">MWASARDAGRWDGEVWSRRADGGLFLERRSIDAVPGADGRVSHYVFVINDITESHEKDERIRFLAFHDALTGLPNRFLLEDRLRHGIETARRERQQLGLMFLDLDQFKAINDGLGHDVGDLLLKEVAARIKGQLRQCDTVARLGGDEFVVLVRGLRDQGHYEALMGKLIESISQPVTVLSHRLNVGTSLGVAIYPRDGQDPATLMRNADLAMYAAKAGGRGMYRFFEAGMSQSAVIRLELETALRQALRQGELSLHYQPKTAALSGEVVGYEALMRWFNPQRGHVSPASFIPVAEESGLIGQLGRWSLAEAARQIAAWQVAGYGWQRVAVNVSARQLVEGDLAGEIRQACVEAGIPPELIEIELTESVLMNQPDEAARALQAVKALGVTVAIDDFGTGYSSLAYLRRLPIDVLKIDRSFVQEAELDEHGMAIIRTVLVLARTLDLRVVAEGVETEVQAGLLREAGCEFLQGYLFGRPEPAERVEARWAAALPTGATKPEIPVS</sequence>
<dbReference type="InterPro" id="IPR035965">
    <property type="entry name" value="PAS-like_dom_sf"/>
</dbReference>
<dbReference type="PANTHER" id="PTHR44757">
    <property type="entry name" value="DIGUANYLATE CYCLASE DGCP"/>
    <property type="match status" value="1"/>
</dbReference>
<organism evidence="4 5">
    <name type="scientific">Zoogloea dura</name>
    <dbReference type="NCBI Taxonomy" id="2728840"/>
    <lineage>
        <taxon>Bacteria</taxon>
        <taxon>Pseudomonadati</taxon>
        <taxon>Pseudomonadota</taxon>
        <taxon>Betaproteobacteria</taxon>
        <taxon>Rhodocyclales</taxon>
        <taxon>Zoogloeaceae</taxon>
        <taxon>Zoogloea</taxon>
    </lineage>
</organism>
<dbReference type="SMART" id="SM00052">
    <property type="entry name" value="EAL"/>
    <property type="match status" value="1"/>
</dbReference>
<dbReference type="SUPFAM" id="SSF55785">
    <property type="entry name" value="PYP-like sensor domain (PAS domain)"/>
    <property type="match status" value="1"/>
</dbReference>
<dbReference type="Gene3D" id="3.30.450.20">
    <property type="entry name" value="PAS domain"/>
    <property type="match status" value="1"/>
</dbReference>
<dbReference type="InterPro" id="IPR029787">
    <property type="entry name" value="Nucleotide_cyclase"/>
</dbReference>
<dbReference type="SMART" id="SM00267">
    <property type="entry name" value="GGDEF"/>
    <property type="match status" value="1"/>
</dbReference>
<evidence type="ECO:0000259" key="2">
    <source>
        <dbReference type="PROSITE" id="PS50883"/>
    </source>
</evidence>
<dbReference type="AlphaFoldDB" id="A0A848G9P2"/>
<dbReference type="NCBIfam" id="TIGR00254">
    <property type="entry name" value="GGDEF"/>
    <property type="match status" value="1"/>
</dbReference>
<feature type="domain" description="GGDEF" evidence="3">
    <location>
        <begin position="95"/>
        <end position="228"/>
    </location>
</feature>
<feature type="domain" description="EAL" evidence="2">
    <location>
        <begin position="237"/>
        <end position="491"/>
    </location>
</feature>
<evidence type="ECO:0000259" key="3">
    <source>
        <dbReference type="PROSITE" id="PS50887"/>
    </source>
</evidence>
<protein>
    <submittedName>
        <fullName evidence="4">EAL domain-containing protein</fullName>
    </submittedName>
</protein>
<dbReference type="SUPFAM" id="SSF55073">
    <property type="entry name" value="Nucleotide cyclase"/>
    <property type="match status" value="1"/>
</dbReference>
<dbReference type="SUPFAM" id="SSF141868">
    <property type="entry name" value="EAL domain-like"/>
    <property type="match status" value="1"/>
</dbReference>
<reference evidence="4 5" key="1">
    <citation type="submission" date="2020-04" db="EMBL/GenBank/DDBJ databases">
        <title>Zoogloea sp. G-4-1-14 isolated from soil.</title>
        <authorList>
            <person name="Dahal R.H."/>
        </authorList>
    </citation>
    <scope>NUCLEOTIDE SEQUENCE [LARGE SCALE GENOMIC DNA]</scope>
    <source>
        <strain evidence="4 5">G-4-1-14</strain>
    </source>
</reference>